<keyword evidence="3" id="KW-1003">Cell membrane</keyword>
<comment type="similarity">
    <text evidence="7">Belongs to the DVL/RTFL small polypeptides family.</text>
</comment>
<keyword evidence="9" id="KW-1185">Reference proteome</keyword>
<reference evidence="8 9" key="1">
    <citation type="submission" date="2018-09" db="EMBL/GenBank/DDBJ databases">
        <title>A high-quality reference genome of wild soybean provides a powerful tool to mine soybean genomes.</title>
        <authorList>
            <person name="Xie M."/>
            <person name="Chung C.Y.L."/>
            <person name="Li M.-W."/>
            <person name="Wong F.-L."/>
            <person name="Chan T.-F."/>
            <person name="Lam H.-M."/>
        </authorList>
    </citation>
    <scope>NUCLEOTIDE SEQUENCE [LARGE SCALE GENOMIC DNA]</scope>
    <source>
        <strain evidence="9">cv. W05</strain>
        <tissue evidence="8">Hypocotyl of etiolated seedlings</tissue>
    </source>
</reference>
<name>A0A445HSM3_GLYSO</name>
<dbReference type="PANTHER" id="PTHR33102">
    <property type="entry name" value="DVL19-RELATED-RELATED"/>
    <property type="match status" value="1"/>
</dbReference>
<evidence type="ECO:0000256" key="2">
    <source>
        <dbReference type="ARBA" id="ARBA00022473"/>
    </source>
</evidence>
<dbReference type="GO" id="GO:0008285">
    <property type="term" value="P:negative regulation of cell population proliferation"/>
    <property type="evidence" value="ECO:0007669"/>
    <property type="project" value="InterPro"/>
</dbReference>
<evidence type="ECO:0000256" key="1">
    <source>
        <dbReference type="ARBA" id="ARBA00004162"/>
    </source>
</evidence>
<keyword evidence="5" id="KW-1133">Transmembrane helix</keyword>
<keyword evidence="4" id="KW-0812">Transmembrane</keyword>
<evidence type="ECO:0000313" key="8">
    <source>
        <dbReference type="EMBL" id="RZB76660.1"/>
    </source>
</evidence>
<dbReference type="InterPro" id="IPR051525">
    <property type="entry name" value="DVL_RTFL_regulatory"/>
</dbReference>
<evidence type="ECO:0000256" key="7">
    <source>
        <dbReference type="ARBA" id="ARBA00024340"/>
    </source>
</evidence>
<dbReference type="EMBL" id="QZWG01000012">
    <property type="protein sequence ID" value="RZB76660.1"/>
    <property type="molecule type" value="Genomic_DNA"/>
</dbReference>
<comment type="caution">
    <text evidence="8">The sequence shown here is derived from an EMBL/GenBank/DDBJ whole genome shotgun (WGS) entry which is preliminary data.</text>
</comment>
<evidence type="ECO:0000256" key="3">
    <source>
        <dbReference type="ARBA" id="ARBA00022475"/>
    </source>
</evidence>
<protein>
    <submittedName>
        <fullName evidence="8">Uncharacterized protein</fullName>
    </submittedName>
</protein>
<sequence length="53" mass="6529">MARCISTRVEKGHQRQCSSFGRRRFSATLKEYRGRFYILRRCLVMLLCWHKYE</sequence>
<comment type="subcellular location">
    <subcellularLocation>
        <location evidence="1">Cell membrane</location>
        <topology evidence="1">Single-pass membrane protein</topology>
    </subcellularLocation>
</comment>
<evidence type="ECO:0000256" key="4">
    <source>
        <dbReference type="ARBA" id="ARBA00022692"/>
    </source>
</evidence>
<gene>
    <name evidence="8" type="ORF">D0Y65_034887</name>
</gene>
<dbReference type="Pfam" id="PF08137">
    <property type="entry name" value="DVL"/>
    <property type="match status" value="1"/>
</dbReference>
<evidence type="ECO:0000256" key="6">
    <source>
        <dbReference type="ARBA" id="ARBA00023136"/>
    </source>
</evidence>
<dbReference type="AlphaFoldDB" id="A0A445HSM3"/>
<keyword evidence="6" id="KW-0472">Membrane</keyword>
<evidence type="ECO:0000313" key="9">
    <source>
        <dbReference type="Proteomes" id="UP000289340"/>
    </source>
</evidence>
<dbReference type="GO" id="GO:0048367">
    <property type="term" value="P:shoot system development"/>
    <property type="evidence" value="ECO:0007669"/>
    <property type="project" value="UniProtKB-ARBA"/>
</dbReference>
<dbReference type="Proteomes" id="UP000289340">
    <property type="component" value="Chromosome 12"/>
</dbReference>
<dbReference type="InterPro" id="IPR012552">
    <property type="entry name" value="DVL"/>
</dbReference>
<proteinExistence type="inferred from homology"/>
<accession>A0A445HSM3</accession>
<keyword evidence="2" id="KW-0217">Developmental protein</keyword>
<dbReference type="GO" id="GO:0005886">
    <property type="term" value="C:plasma membrane"/>
    <property type="evidence" value="ECO:0007669"/>
    <property type="project" value="UniProtKB-SubCell"/>
</dbReference>
<evidence type="ECO:0000256" key="5">
    <source>
        <dbReference type="ARBA" id="ARBA00022989"/>
    </source>
</evidence>
<organism evidence="8 9">
    <name type="scientific">Glycine soja</name>
    <name type="common">Wild soybean</name>
    <dbReference type="NCBI Taxonomy" id="3848"/>
    <lineage>
        <taxon>Eukaryota</taxon>
        <taxon>Viridiplantae</taxon>
        <taxon>Streptophyta</taxon>
        <taxon>Embryophyta</taxon>
        <taxon>Tracheophyta</taxon>
        <taxon>Spermatophyta</taxon>
        <taxon>Magnoliopsida</taxon>
        <taxon>eudicotyledons</taxon>
        <taxon>Gunneridae</taxon>
        <taxon>Pentapetalae</taxon>
        <taxon>rosids</taxon>
        <taxon>fabids</taxon>
        <taxon>Fabales</taxon>
        <taxon>Fabaceae</taxon>
        <taxon>Papilionoideae</taxon>
        <taxon>50 kb inversion clade</taxon>
        <taxon>NPAAA clade</taxon>
        <taxon>indigoferoid/millettioid clade</taxon>
        <taxon>Phaseoleae</taxon>
        <taxon>Glycine</taxon>
        <taxon>Glycine subgen. Soja</taxon>
    </lineage>
</organism>